<dbReference type="PROSITE" id="PS51645">
    <property type="entry name" value="PHR_CRY_ALPHA_BETA"/>
    <property type="match status" value="1"/>
</dbReference>
<feature type="domain" description="Photolyase/cryptochrome alpha/beta" evidence="8">
    <location>
        <begin position="4"/>
        <end position="138"/>
    </location>
</feature>
<dbReference type="GO" id="GO:0071949">
    <property type="term" value="F:FAD binding"/>
    <property type="evidence" value="ECO:0007669"/>
    <property type="project" value="TreeGrafter"/>
</dbReference>
<keyword evidence="4 6" id="KW-0274">FAD</keyword>
<dbReference type="SUPFAM" id="SSF48173">
    <property type="entry name" value="Cryptochrome/photolyase FAD-binding domain"/>
    <property type="match status" value="1"/>
</dbReference>
<dbReference type="Pfam" id="PF00875">
    <property type="entry name" value="DNA_photolyase"/>
    <property type="match status" value="1"/>
</dbReference>
<dbReference type="Proteomes" id="UP000245647">
    <property type="component" value="Unassembled WGS sequence"/>
</dbReference>
<evidence type="ECO:0000256" key="2">
    <source>
        <dbReference type="ARBA" id="ARBA00017881"/>
    </source>
</evidence>
<name>A0A2U2PF41_9SPHI</name>
<comment type="caution">
    <text evidence="9">The sequence shown here is derived from an EMBL/GenBank/DDBJ whole genome shotgun (WGS) entry which is preliminary data.</text>
</comment>
<dbReference type="InterPro" id="IPR014729">
    <property type="entry name" value="Rossmann-like_a/b/a_fold"/>
</dbReference>
<dbReference type="GO" id="GO:0003904">
    <property type="term" value="F:deoxyribodipyrimidine photo-lyase activity"/>
    <property type="evidence" value="ECO:0007669"/>
    <property type="project" value="TreeGrafter"/>
</dbReference>
<comment type="function">
    <text evidence="7">May have a photoreceptor function.</text>
</comment>
<sequence>MNEKTILIWFRNDLRIRDNEILIEAVKRARKVVPVYCFDPRYFSETKFGTQKTGVLRTRFLIESVRNLRESLCSLGGGLIVKIGKPEEILPEICALYNVSEVYHHREVGAEETSISAKVEAALWKQQINLKHFIGHTLYHKEDLPFPIRNIPDNFSVFRKKAEKDSSVRTSFESPDHIEIPGGVLQESLPGLTDLGFPAANEQEEEHPVFAGGEDEGLRRLMEFIHEGSNSRNKNYRFISSRLSAWLSLGCISSREVYWLVDEYRKLLPDLSSKVISELQLRDYFRFMLKKHGHIIHHHEDGLKELSKRERNAFEKWKNGNSGNRVVDACIKELNSTGYISELSRQYAANFLVNKLRVNWRAGAAYFEEKLIDFSPAGNTGTWAAVLEGKIISPNKNISPKFDEVEQEEEIRKWLVDQNNTSAA</sequence>
<organism evidence="9 10">
    <name type="scientific">Pararcticibacter amylolyticus</name>
    <dbReference type="NCBI Taxonomy" id="2173175"/>
    <lineage>
        <taxon>Bacteria</taxon>
        <taxon>Pseudomonadati</taxon>
        <taxon>Bacteroidota</taxon>
        <taxon>Sphingobacteriia</taxon>
        <taxon>Sphingobacteriales</taxon>
        <taxon>Sphingobacteriaceae</taxon>
        <taxon>Pararcticibacter</taxon>
    </lineage>
</organism>
<evidence type="ECO:0000259" key="8">
    <source>
        <dbReference type="PROSITE" id="PS51645"/>
    </source>
</evidence>
<evidence type="ECO:0000256" key="3">
    <source>
        <dbReference type="ARBA" id="ARBA00022630"/>
    </source>
</evidence>
<dbReference type="EMBL" id="QEAS01000011">
    <property type="protein sequence ID" value="PWG80025.1"/>
    <property type="molecule type" value="Genomic_DNA"/>
</dbReference>
<evidence type="ECO:0000256" key="6">
    <source>
        <dbReference type="PIRSR" id="PIRSR602081-1"/>
    </source>
</evidence>
<dbReference type="InterPro" id="IPR036134">
    <property type="entry name" value="Crypto/Photolyase_FAD-like_sf"/>
</dbReference>
<dbReference type="RefSeq" id="WP_109416540.1">
    <property type="nucleotide sequence ID" value="NZ_QEAS01000011.1"/>
</dbReference>
<dbReference type="InterPro" id="IPR036155">
    <property type="entry name" value="Crypto/Photolyase_N_sf"/>
</dbReference>
<evidence type="ECO:0000256" key="5">
    <source>
        <dbReference type="ARBA" id="ARBA00022991"/>
    </source>
</evidence>
<proteinExistence type="inferred from homology"/>
<dbReference type="GO" id="GO:0003677">
    <property type="term" value="F:DNA binding"/>
    <property type="evidence" value="ECO:0007669"/>
    <property type="project" value="TreeGrafter"/>
</dbReference>
<dbReference type="NCBIfam" id="TIGR02765">
    <property type="entry name" value="crypto_DASH"/>
    <property type="match status" value="1"/>
</dbReference>
<dbReference type="AlphaFoldDB" id="A0A2U2PF41"/>
<dbReference type="Gene3D" id="3.40.50.620">
    <property type="entry name" value="HUPs"/>
    <property type="match status" value="1"/>
</dbReference>
<keyword evidence="10" id="KW-1185">Reference proteome</keyword>
<dbReference type="InterPro" id="IPR006050">
    <property type="entry name" value="DNA_photolyase_N"/>
</dbReference>
<dbReference type="SUPFAM" id="SSF52425">
    <property type="entry name" value="Cryptochrome/photolyase, N-terminal domain"/>
    <property type="match status" value="1"/>
</dbReference>
<evidence type="ECO:0000313" key="10">
    <source>
        <dbReference type="Proteomes" id="UP000245647"/>
    </source>
</evidence>
<evidence type="ECO:0000313" key="9">
    <source>
        <dbReference type="EMBL" id="PWG80025.1"/>
    </source>
</evidence>
<comment type="cofactor">
    <cofactor evidence="6 7">
        <name>FAD</name>
        <dbReference type="ChEBI" id="CHEBI:57692"/>
    </cofactor>
    <text evidence="6 7">Binds 1 FAD per subunit.</text>
</comment>
<dbReference type="Gene3D" id="1.10.579.10">
    <property type="entry name" value="DNA Cyclobutane Dipyrimidine Photolyase, subunit A, domain 3"/>
    <property type="match status" value="1"/>
</dbReference>
<dbReference type="PANTHER" id="PTHR11455:SF22">
    <property type="entry name" value="CRYPTOCHROME DASH"/>
    <property type="match status" value="1"/>
</dbReference>
<evidence type="ECO:0000256" key="7">
    <source>
        <dbReference type="RuleBase" id="RU367151"/>
    </source>
</evidence>
<comment type="cofactor">
    <cofactor evidence="7">
        <name>(6R)-5,10-methylene-5,6,7,8-tetrahydrofolate</name>
        <dbReference type="ChEBI" id="CHEBI:15636"/>
    </cofactor>
    <text evidence="7">Binds 1 5,10-methenyltetrahydrofolate (MTHF) per subunit.</text>
</comment>
<dbReference type="Pfam" id="PF03441">
    <property type="entry name" value="FAD_binding_7"/>
    <property type="match status" value="1"/>
</dbReference>
<reference evidence="9 10" key="1">
    <citation type="submission" date="2018-04" db="EMBL/GenBank/DDBJ databases">
        <title>Pedobacter chongqingensis sp. nov., isolated from a rottenly hemp rope.</title>
        <authorList>
            <person name="Cai Y."/>
        </authorList>
    </citation>
    <scope>NUCLEOTIDE SEQUENCE [LARGE SCALE GENOMIC DNA]</scope>
    <source>
        <strain evidence="9 10">FJ4-8</strain>
    </source>
</reference>
<gene>
    <name evidence="9" type="ORF">DDR33_14620</name>
</gene>
<dbReference type="OrthoDB" id="9772484at2"/>
<keyword evidence="5 7" id="KW-0157">Chromophore</keyword>
<dbReference type="Gene3D" id="1.25.40.80">
    <property type="match status" value="1"/>
</dbReference>
<dbReference type="GO" id="GO:0000719">
    <property type="term" value="P:photoreactive repair"/>
    <property type="evidence" value="ECO:0007669"/>
    <property type="project" value="TreeGrafter"/>
</dbReference>
<dbReference type="InterPro" id="IPR002081">
    <property type="entry name" value="Cryptochrome/DNA_photolyase_1"/>
</dbReference>
<evidence type="ECO:0000256" key="1">
    <source>
        <dbReference type="ARBA" id="ARBA00005862"/>
    </source>
</evidence>
<dbReference type="InterPro" id="IPR014133">
    <property type="entry name" value="Cry_DASH"/>
</dbReference>
<keyword evidence="3 6" id="KW-0285">Flavoprotein</keyword>
<dbReference type="PANTHER" id="PTHR11455">
    <property type="entry name" value="CRYPTOCHROME"/>
    <property type="match status" value="1"/>
</dbReference>
<dbReference type="InterPro" id="IPR005101">
    <property type="entry name" value="Cryptochr/Photolyase_FAD-bd"/>
</dbReference>
<evidence type="ECO:0000256" key="4">
    <source>
        <dbReference type="ARBA" id="ARBA00022827"/>
    </source>
</evidence>
<protein>
    <recommendedName>
        <fullName evidence="2 7">Cryptochrome DASH</fullName>
    </recommendedName>
</protein>
<feature type="binding site" evidence="6">
    <location>
        <begin position="278"/>
        <end position="285"/>
    </location>
    <ligand>
        <name>FAD</name>
        <dbReference type="ChEBI" id="CHEBI:57692"/>
    </ligand>
</feature>
<comment type="similarity">
    <text evidence="1 7">Belongs to the DNA photolyase class-1 family.</text>
</comment>
<accession>A0A2U2PF41</accession>
<feature type="binding site" evidence="6">
    <location>
        <begin position="240"/>
        <end position="244"/>
    </location>
    <ligand>
        <name>FAD</name>
        <dbReference type="ChEBI" id="CHEBI:57692"/>
    </ligand>
</feature>